<dbReference type="OrthoDB" id="9799747at2"/>
<dbReference type="AlphaFoldDB" id="A0A1T4MBA6"/>
<dbReference type="PANTHER" id="PTHR33164:SF56">
    <property type="entry name" value="HTH-TYPE TRANSCRIPTIONAL REGULATOR MHQR"/>
    <property type="match status" value="1"/>
</dbReference>
<sequence length="144" mass="16637">MDVSVKKNSPIHANIVFRQAARTVELNTGDAIREAGLTQTQFGILDVLYVLGDMTINRIKEKTLATSGNMTVVLKNMERDGYITRKVCPNDKRSFEFSITELGRQKFEEVLPKHRQIIDEVFSIYTEAERQELIRLLKKFKQFN</sequence>
<dbReference type="Proteomes" id="UP000189941">
    <property type="component" value="Unassembled WGS sequence"/>
</dbReference>
<keyword evidence="2" id="KW-0804">Transcription</keyword>
<evidence type="ECO:0000313" key="5">
    <source>
        <dbReference type="Proteomes" id="UP000189941"/>
    </source>
</evidence>
<evidence type="ECO:0000313" key="4">
    <source>
        <dbReference type="EMBL" id="SJZ64161.1"/>
    </source>
</evidence>
<name>A0A1T4MBA6_9LACT</name>
<dbReference type="STRING" id="1121925.SAMN02746011_01378"/>
<dbReference type="InterPro" id="IPR036388">
    <property type="entry name" value="WH-like_DNA-bd_sf"/>
</dbReference>
<dbReference type="Gene3D" id="1.10.10.10">
    <property type="entry name" value="Winged helix-like DNA-binding domain superfamily/Winged helix DNA-binding domain"/>
    <property type="match status" value="1"/>
</dbReference>
<keyword evidence="1" id="KW-0805">Transcription regulation</keyword>
<dbReference type="GO" id="GO:0006950">
    <property type="term" value="P:response to stress"/>
    <property type="evidence" value="ECO:0007669"/>
    <property type="project" value="TreeGrafter"/>
</dbReference>
<organism evidence="4 5">
    <name type="scientific">Globicatella sulfidifaciens DSM 15739</name>
    <dbReference type="NCBI Taxonomy" id="1121925"/>
    <lineage>
        <taxon>Bacteria</taxon>
        <taxon>Bacillati</taxon>
        <taxon>Bacillota</taxon>
        <taxon>Bacilli</taxon>
        <taxon>Lactobacillales</taxon>
        <taxon>Aerococcaceae</taxon>
        <taxon>Globicatella</taxon>
    </lineage>
</organism>
<dbReference type="InterPro" id="IPR000835">
    <property type="entry name" value="HTH_MarR-typ"/>
</dbReference>
<dbReference type="PRINTS" id="PR00598">
    <property type="entry name" value="HTHMARR"/>
</dbReference>
<evidence type="ECO:0000256" key="1">
    <source>
        <dbReference type="ARBA" id="ARBA00023015"/>
    </source>
</evidence>
<dbReference type="SMART" id="SM00347">
    <property type="entry name" value="HTH_MARR"/>
    <property type="match status" value="1"/>
</dbReference>
<proteinExistence type="predicted"/>
<dbReference type="SUPFAM" id="SSF46785">
    <property type="entry name" value="Winged helix' DNA-binding domain"/>
    <property type="match status" value="1"/>
</dbReference>
<dbReference type="PROSITE" id="PS50995">
    <property type="entry name" value="HTH_MARR_2"/>
    <property type="match status" value="1"/>
</dbReference>
<reference evidence="5" key="1">
    <citation type="submission" date="2017-02" db="EMBL/GenBank/DDBJ databases">
        <authorList>
            <person name="Varghese N."/>
            <person name="Submissions S."/>
        </authorList>
    </citation>
    <scope>NUCLEOTIDE SEQUENCE [LARGE SCALE GENOMIC DNA]</scope>
    <source>
        <strain evidence="5">DSM 15739</strain>
    </source>
</reference>
<dbReference type="GO" id="GO:0003700">
    <property type="term" value="F:DNA-binding transcription factor activity"/>
    <property type="evidence" value="ECO:0007669"/>
    <property type="project" value="InterPro"/>
</dbReference>
<gene>
    <name evidence="4" type="ORF">SAMN02746011_01378</name>
</gene>
<keyword evidence="5" id="KW-1185">Reference proteome</keyword>
<protein>
    <submittedName>
        <fullName evidence="4">Transcriptional regulator, MarR family</fullName>
    </submittedName>
</protein>
<dbReference type="RefSeq" id="WP_078756114.1">
    <property type="nucleotide sequence ID" value="NZ_FUWO01000011.1"/>
</dbReference>
<evidence type="ECO:0000256" key="2">
    <source>
        <dbReference type="ARBA" id="ARBA00023163"/>
    </source>
</evidence>
<dbReference type="PANTHER" id="PTHR33164">
    <property type="entry name" value="TRANSCRIPTIONAL REGULATOR, MARR FAMILY"/>
    <property type="match status" value="1"/>
</dbReference>
<accession>A0A1T4MBA6</accession>
<dbReference type="InterPro" id="IPR036390">
    <property type="entry name" value="WH_DNA-bd_sf"/>
</dbReference>
<dbReference type="InterPro" id="IPR039422">
    <property type="entry name" value="MarR/SlyA-like"/>
</dbReference>
<feature type="domain" description="HTH marR-type" evidence="3">
    <location>
        <begin position="1"/>
        <end position="142"/>
    </location>
</feature>
<dbReference type="EMBL" id="FUWO01000011">
    <property type="protein sequence ID" value="SJZ64161.1"/>
    <property type="molecule type" value="Genomic_DNA"/>
</dbReference>
<evidence type="ECO:0000259" key="3">
    <source>
        <dbReference type="PROSITE" id="PS50995"/>
    </source>
</evidence>
<dbReference type="Pfam" id="PF01047">
    <property type="entry name" value="MarR"/>
    <property type="match status" value="1"/>
</dbReference>